<evidence type="ECO:0000256" key="9">
    <source>
        <dbReference type="ARBA" id="ARBA00023224"/>
    </source>
</evidence>
<evidence type="ECO:0000256" key="4">
    <source>
        <dbReference type="ARBA" id="ARBA00022692"/>
    </source>
</evidence>
<evidence type="ECO:0000256" key="7">
    <source>
        <dbReference type="ARBA" id="ARBA00023136"/>
    </source>
</evidence>
<evidence type="ECO:0000256" key="6">
    <source>
        <dbReference type="ARBA" id="ARBA00022989"/>
    </source>
</evidence>
<keyword evidence="9 10" id="KW-0807">Transducer</keyword>
<evidence type="ECO:0000256" key="2">
    <source>
        <dbReference type="ARBA" id="ARBA00022475"/>
    </source>
</evidence>
<protein>
    <recommendedName>
        <fullName evidence="10">Odorant receptor</fullName>
    </recommendedName>
</protein>
<feature type="region of interest" description="Disordered" evidence="11">
    <location>
        <begin position="1"/>
        <end position="33"/>
    </location>
</feature>
<evidence type="ECO:0000256" key="10">
    <source>
        <dbReference type="RuleBase" id="RU351113"/>
    </source>
</evidence>
<sequence length="406" mass="46106">MSDSDSSEKELLKLCDDEDDEKSDEGGEKFDIPNPENINIGDFLLIKFEKKKSVVHYVAKVISKYSLTEYQVLYQAGILSTHTFVNRKKIRELLLYFEKEKFSPSTKRGGKEEESKVLEEWIYTAKTQCLLFVCCAGSSLIGQVVYTLITRLTNDDYHKWKLGFAENAITINVTYTPNFEIIWAYQNLAYLYLIINSCVTVLIMTGSLKFISIQFVLLQMYLRRISKLSQSKELENVVNNKSNTKGKYLKEYVQDAIIYHTSIIKLADKVMNLFSGPILTTFTFSLGLLCTSAYRASMHPFLDLHVPFILIEALAGSFPSIMICFYGETMRKESEDVALAAYDIDFVGANIDIQKSIILLIRRSQTATKLRAGKFLDASLATLVSIMRASISAYMMLRTINAKNGN</sequence>
<keyword evidence="8 10" id="KW-0675">Receptor</keyword>
<evidence type="ECO:0000313" key="13">
    <source>
        <dbReference type="Proteomes" id="UP001353858"/>
    </source>
</evidence>
<dbReference type="GO" id="GO:0004984">
    <property type="term" value="F:olfactory receptor activity"/>
    <property type="evidence" value="ECO:0007669"/>
    <property type="project" value="InterPro"/>
</dbReference>
<feature type="transmembrane region" description="Helical" evidence="10">
    <location>
        <begin position="129"/>
        <end position="149"/>
    </location>
</feature>
<keyword evidence="2" id="KW-1003">Cell membrane</keyword>
<feature type="transmembrane region" description="Helical" evidence="10">
    <location>
        <begin position="306"/>
        <end position="326"/>
    </location>
</feature>
<comment type="similarity">
    <text evidence="10">Belongs to the insect chemoreceptor superfamily. Heteromeric odorant receptor channel (TC 1.A.69) family.</text>
</comment>
<dbReference type="PANTHER" id="PTHR21137:SF35">
    <property type="entry name" value="ODORANT RECEPTOR 19A-RELATED"/>
    <property type="match status" value="1"/>
</dbReference>
<proteinExistence type="inferred from homology"/>
<keyword evidence="5 10" id="KW-0552">Olfaction</keyword>
<dbReference type="GO" id="GO:0005549">
    <property type="term" value="F:odorant binding"/>
    <property type="evidence" value="ECO:0007669"/>
    <property type="project" value="InterPro"/>
</dbReference>
<comment type="caution">
    <text evidence="12">The sequence shown here is derived from an EMBL/GenBank/DDBJ whole genome shotgun (WGS) entry which is preliminary data.</text>
</comment>
<dbReference type="PANTHER" id="PTHR21137">
    <property type="entry name" value="ODORANT RECEPTOR"/>
    <property type="match status" value="1"/>
</dbReference>
<comment type="subcellular location">
    <subcellularLocation>
        <location evidence="1 10">Cell membrane</location>
        <topology evidence="1 10">Multi-pass membrane protein</topology>
    </subcellularLocation>
</comment>
<evidence type="ECO:0000256" key="5">
    <source>
        <dbReference type="ARBA" id="ARBA00022725"/>
    </source>
</evidence>
<evidence type="ECO:0000256" key="1">
    <source>
        <dbReference type="ARBA" id="ARBA00004651"/>
    </source>
</evidence>
<organism evidence="12 13">
    <name type="scientific">Aquatica leii</name>
    <dbReference type="NCBI Taxonomy" id="1421715"/>
    <lineage>
        <taxon>Eukaryota</taxon>
        <taxon>Metazoa</taxon>
        <taxon>Ecdysozoa</taxon>
        <taxon>Arthropoda</taxon>
        <taxon>Hexapoda</taxon>
        <taxon>Insecta</taxon>
        <taxon>Pterygota</taxon>
        <taxon>Neoptera</taxon>
        <taxon>Endopterygota</taxon>
        <taxon>Coleoptera</taxon>
        <taxon>Polyphaga</taxon>
        <taxon>Elateriformia</taxon>
        <taxon>Elateroidea</taxon>
        <taxon>Lampyridae</taxon>
        <taxon>Luciolinae</taxon>
        <taxon>Aquatica</taxon>
    </lineage>
</organism>
<dbReference type="InterPro" id="IPR004117">
    <property type="entry name" value="7tm6_olfct_rcpt"/>
</dbReference>
<comment type="caution">
    <text evidence="10">Lacks conserved residue(s) required for the propagation of feature annotation.</text>
</comment>
<feature type="compositionally biased region" description="Basic and acidic residues" evidence="11">
    <location>
        <begin position="1"/>
        <end position="15"/>
    </location>
</feature>
<dbReference type="GO" id="GO:0005886">
    <property type="term" value="C:plasma membrane"/>
    <property type="evidence" value="ECO:0007669"/>
    <property type="project" value="UniProtKB-SubCell"/>
</dbReference>
<keyword evidence="3 10" id="KW-0716">Sensory transduction</keyword>
<gene>
    <name evidence="12" type="ORF">RN001_013661</name>
</gene>
<accession>A0AAN7P2T5</accession>
<dbReference type="EMBL" id="JARPUR010000006">
    <property type="protein sequence ID" value="KAK4874301.1"/>
    <property type="molecule type" value="Genomic_DNA"/>
</dbReference>
<dbReference type="GO" id="GO:0007165">
    <property type="term" value="P:signal transduction"/>
    <property type="evidence" value="ECO:0007669"/>
    <property type="project" value="UniProtKB-KW"/>
</dbReference>
<reference evidence="13" key="1">
    <citation type="submission" date="2023-01" db="EMBL/GenBank/DDBJ databases">
        <title>Key to firefly adult light organ development and bioluminescence: homeobox transcription factors regulate luciferase expression and transportation to peroxisome.</title>
        <authorList>
            <person name="Fu X."/>
        </authorList>
    </citation>
    <scope>NUCLEOTIDE SEQUENCE [LARGE SCALE GENOMIC DNA]</scope>
</reference>
<dbReference type="AlphaFoldDB" id="A0AAN7P2T5"/>
<keyword evidence="7 10" id="KW-0472">Membrane</keyword>
<evidence type="ECO:0000256" key="8">
    <source>
        <dbReference type="ARBA" id="ARBA00023170"/>
    </source>
</evidence>
<keyword evidence="4 10" id="KW-0812">Transmembrane</keyword>
<keyword evidence="6 10" id="KW-1133">Transmembrane helix</keyword>
<evidence type="ECO:0000256" key="11">
    <source>
        <dbReference type="SAM" id="MobiDB-lite"/>
    </source>
</evidence>
<keyword evidence="13" id="KW-1185">Reference proteome</keyword>
<feature type="transmembrane region" description="Helical" evidence="10">
    <location>
        <begin position="273"/>
        <end position="294"/>
    </location>
</feature>
<name>A0AAN7P2T5_9COLE</name>
<dbReference type="Proteomes" id="UP001353858">
    <property type="component" value="Unassembled WGS sequence"/>
</dbReference>
<feature type="transmembrane region" description="Helical" evidence="10">
    <location>
        <begin position="189"/>
        <end position="222"/>
    </location>
</feature>
<evidence type="ECO:0000256" key="3">
    <source>
        <dbReference type="ARBA" id="ARBA00022606"/>
    </source>
</evidence>
<dbReference type="Pfam" id="PF02949">
    <property type="entry name" value="7tm_6"/>
    <property type="match status" value="1"/>
</dbReference>
<evidence type="ECO:0000313" key="12">
    <source>
        <dbReference type="EMBL" id="KAK4874301.1"/>
    </source>
</evidence>